<feature type="compositionally biased region" description="Low complexity" evidence="1">
    <location>
        <begin position="295"/>
        <end position="308"/>
    </location>
</feature>
<name>A0A1B6EJM2_9HEMI</name>
<feature type="compositionally biased region" description="Low complexity" evidence="1">
    <location>
        <begin position="453"/>
        <end position="464"/>
    </location>
</feature>
<feature type="region of interest" description="Disordered" evidence="1">
    <location>
        <begin position="49"/>
        <end position="85"/>
    </location>
</feature>
<feature type="compositionally biased region" description="Polar residues" evidence="1">
    <location>
        <begin position="255"/>
        <end position="265"/>
    </location>
</feature>
<feature type="compositionally biased region" description="Basic residues" evidence="1">
    <location>
        <begin position="245"/>
        <end position="254"/>
    </location>
</feature>
<feature type="compositionally biased region" description="Low complexity" evidence="1">
    <location>
        <begin position="599"/>
        <end position="609"/>
    </location>
</feature>
<reference evidence="2" key="1">
    <citation type="submission" date="2015-11" db="EMBL/GenBank/DDBJ databases">
        <title>De novo transcriptome assembly of four potential Pierce s Disease insect vectors from Arizona vineyards.</title>
        <authorList>
            <person name="Tassone E.E."/>
        </authorList>
    </citation>
    <scope>NUCLEOTIDE SEQUENCE</scope>
</reference>
<dbReference type="EMBL" id="GECZ01031639">
    <property type="protein sequence ID" value="JAS38130.1"/>
    <property type="molecule type" value="Transcribed_RNA"/>
</dbReference>
<feature type="compositionally biased region" description="Low complexity" evidence="1">
    <location>
        <begin position="67"/>
        <end position="85"/>
    </location>
</feature>
<sequence length="661" mass="72495">KSLVINYVQRQEDEEIAVIPETKTFTVKRDKMASTPDLFSTTEAFLAHERRSELRQSTGSLPRSKYGSASRLSTTTGSSRGSRGSNIQITTSFVNLANSGSNSGSVRGVHFCPVVSEVSWQETSSGSDSDSRDEDDFRTGSESSTPPFEQLVERLRASPVRKPAYHTDSSAERRRVIEELHALKLEKEKEKAPPRRHVGPASAPSPQSLSVPSERPAMEEQPVKKKQGLGGFFQRFSFRRLSGRDKKKDKKKKTLVNSSTSTQSHAKVRDRDEEDFKIIPLHPPGASAVPPPTATPAAPAATPQTRRPQPSPVMATLTATRGLLETDLDSDIAPANKKTRSLLNLDNGRNALKPCPVQREDSKESDSRAKSMEFLLDKENQAAIQPPENELQKVGGSERMMSEHQLRVQRSLQKLNVPEWYRNSQLPAQGFLLKRNSDAGINNAGWQGLNNKTTSLSSLGSTQSAAPRSPNSHALSPSPTSHVFSRWSTSRLSSGATSTSTSPCGSTRSSFNYRQPYLGWRSQERLARPRTPAERLAADLLAHKKQESGSAVNAPNLNEVRTSIKEVTSAIVHYVSGTKDSTDRLSPALNPRWDRDTSSSRSASPRGSTGRLCWLESSFVGSRPLDVPETPASTTTTSHDLYLDLNNHSTSTQANGELVLH</sequence>
<feature type="region of interest" description="Disordered" evidence="1">
    <location>
        <begin position="444"/>
        <end position="508"/>
    </location>
</feature>
<feature type="compositionally biased region" description="Basic and acidic residues" evidence="1">
    <location>
        <begin position="267"/>
        <end position="277"/>
    </location>
</feature>
<feature type="region of interest" description="Disordered" evidence="1">
    <location>
        <begin position="579"/>
        <end position="609"/>
    </location>
</feature>
<feature type="region of interest" description="Disordered" evidence="1">
    <location>
        <begin position="185"/>
        <end position="312"/>
    </location>
</feature>
<organism evidence="2">
    <name type="scientific">Cuerna arida</name>
    <dbReference type="NCBI Taxonomy" id="1464854"/>
    <lineage>
        <taxon>Eukaryota</taxon>
        <taxon>Metazoa</taxon>
        <taxon>Ecdysozoa</taxon>
        <taxon>Arthropoda</taxon>
        <taxon>Hexapoda</taxon>
        <taxon>Insecta</taxon>
        <taxon>Pterygota</taxon>
        <taxon>Neoptera</taxon>
        <taxon>Paraneoptera</taxon>
        <taxon>Hemiptera</taxon>
        <taxon>Auchenorrhyncha</taxon>
        <taxon>Membracoidea</taxon>
        <taxon>Cicadellidae</taxon>
        <taxon>Cicadellinae</taxon>
        <taxon>Proconiini</taxon>
        <taxon>Cuerna</taxon>
    </lineage>
</organism>
<evidence type="ECO:0000313" key="2">
    <source>
        <dbReference type="EMBL" id="JAS38130.1"/>
    </source>
</evidence>
<feature type="region of interest" description="Disordered" evidence="1">
    <location>
        <begin position="119"/>
        <end position="173"/>
    </location>
</feature>
<evidence type="ECO:0000256" key="1">
    <source>
        <dbReference type="SAM" id="MobiDB-lite"/>
    </source>
</evidence>
<proteinExistence type="predicted"/>
<protein>
    <submittedName>
        <fullName evidence="2">Uncharacterized protein</fullName>
    </submittedName>
</protein>
<accession>A0A1B6EJM2</accession>
<gene>
    <name evidence="2" type="ORF">g.38483</name>
</gene>
<feature type="non-terminal residue" evidence="2">
    <location>
        <position position="1"/>
    </location>
</feature>
<feature type="compositionally biased region" description="Polar residues" evidence="1">
    <location>
        <begin position="465"/>
        <end position="508"/>
    </location>
</feature>
<dbReference type="AlphaFoldDB" id="A0A1B6EJM2"/>